<keyword evidence="2" id="KW-1133">Transmembrane helix</keyword>
<gene>
    <name evidence="4" type="ORF">OTI717_LOCUS29141</name>
</gene>
<dbReference type="Pfam" id="PF19423">
    <property type="entry name" value="E3_UBR4_N"/>
    <property type="match status" value="1"/>
</dbReference>
<feature type="domain" description="E3 ubiquitin-protein ligase UBR4 N-terminal" evidence="3">
    <location>
        <begin position="56"/>
        <end position="306"/>
    </location>
</feature>
<evidence type="ECO:0000256" key="2">
    <source>
        <dbReference type="SAM" id="Phobius"/>
    </source>
</evidence>
<proteinExistence type="predicted"/>
<evidence type="ECO:0000256" key="1">
    <source>
        <dbReference type="SAM" id="MobiDB-lite"/>
    </source>
</evidence>
<feature type="transmembrane region" description="Helical" evidence="2">
    <location>
        <begin position="496"/>
        <end position="515"/>
    </location>
</feature>
<protein>
    <recommendedName>
        <fullName evidence="3">E3 ubiquitin-protein ligase UBR4 N-terminal domain-containing protein</fullName>
    </recommendedName>
</protein>
<dbReference type="InterPro" id="IPR045841">
    <property type="entry name" value="E3_UBR4_N"/>
</dbReference>
<feature type="region of interest" description="Disordered" evidence="1">
    <location>
        <begin position="415"/>
        <end position="445"/>
    </location>
</feature>
<organism evidence="4 5">
    <name type="scientific">Rotaria sordida</name>
    <dbReference type="NCBI Taxonomy" id="392033"/>
    <lineage>
        <taxon>Eukaryota</taxon>
        <taxon>Metazoa</taxon>
        <taxon>Spiralia</taxon>
        <taxon>Gnathifera</taxon>
        <taxon>Rotifera</taxon>
        <taxon>Eurotatoria</taxon>
        <taxon>Bdelloidea</taxon>
        <taxon>Philodinida</taxon>
        <taxon>Philodinidae</taxon>
        <taxon>Rotaria</taxon>
    </lineage>
</organism>
<feature type="compositionally biased region" description="Low complexity" evidence="1">
    <location>
        <begin position="415"/>
        <end position="424"/>
    </location>
</feature>
<dbReference type="Proteomes" id="UP000663823">
    <property type="component" value="Unassembled WGS sequence"/>
</dbReference>
<accession>A0A819NUG5</accession>
<name>A0A819NUG5_9BILA</name>
<keyword evidence="2" id="KW-0472">Membrane</keyword>
<feature type="non-terminal residue" evidence="4">
    <location>
        <position position="1"/>
    </location>
</feature>
<comment type="caution">
    <text evidence="4">The sequence shown here is derived from an EMBL/GenBank/DDBJ whole genome shotgun (WGS) entry which is preliminary data.</text>
</comment>
<evidence type="ECO:0000259" key="3">
    <source>
        <dbReference type="Pfam" id="PF19423"/>
    </source>
</evidence>
<dbReference type="AlphaFoldDB" id="A0A819NUG5"/>
<dbReference type="EMBL" id="CAJOAX010007203">
    <property type="protein sequence ID" value="CAF4003381.1"/>
    <property type="molecule type" value="Genomic_DNA"/>
</dbReference>
<reference evidence="4" key="1">
    <citation type="submission" date="2021-02" db="EMBL/GenBank/DDBJ databases">
        <authorList>
            <person name="Nowell W R."/>
        </authorList>
    </citation>
    <scope>NUCLEOTIDE SEQUENCE</scope>
</reference>
<sequence>MTVVTLQASSDVDVQQQSQTPSNTTFEWKTLTETFTDNTNSTKYNDLIQSILRWFFLNPFVIVATHYLVGGLARVERFYFTDVINVGKLLLQYLLQNALPKTNDTNRISILNPIKSLCYSQTFLSSSELKDYLELIKKSDGPQINKDDRRLRSSSKTMITRRETGLVDSLCNAVLFDLPTSDDSSNGNKRDRPQSAGSSSKLTFPKHMSQVLLNEFKQLHGEQYFSEILFHMPLIIDSKININHILHNNIIISGNDTQFQENLVSIKNDLDFLRRTIQLPVIEPLNENRLNKFITMALNSLVIGLKYVRLAINNDEIITNDQILHDIGRICIKFGDVIRSSPRLENSRNIFLNYHLLLVITLTKGIKEILRNINNNTNQNETQQQQQQQQSKIPDDDLFEEIKQSGIKLFDIANNSDQSSSSSTAPPPPPTTNQSPSLIAPPPPHIVENIQEPSIIPVVDKSNDKKLNENDLQKTKNKNKKKHWFFEILNDQITRWIESIVGGVIVVFFGGYLLGQVP</sequence>
<evidence type="ECO:0000313" key="5">
    <source>
        <dbReference type="Proteomes" id="UP000663823"/>
    </source>
</evidence>
<keyword evidence="2" id="KW-0812">Transmembrane</keyword>
<evidence type="ECO:0000313" key="4">
    <source>
        <dbReference type="EMBL" id="CAF4003381.1"/>
    </source>
</evidence>
<feature type="region of interest" description="Disordered" evidence="1">
    <location>
        <begin position="181"/>
        <end position="202"/>
    </location>
</feature>